<name>A0ABN9VNV9_9DINO</name>
<organism evidence="1 2">
    <name type="scientific">Prorocentrum cordatum</name>
    <dbReference type="NCBI Taxonomy" id="2364126"/>
    <lineage>
        <taxon>Eukaryota</taxon>
        <taxon>Sar</taxon>
        <taxon>Alveolata</taxon>
        <taxon>Dinophyceae</taxon>
        <taxon>Prorocentrales</taxon>
        <taxon>Prorocentraceae</taxon>
        <taxon>Prorocentrum</taxon>
    </lineage>
</organism>
<accession>A0ABN9VNV9</accession>
<proteinExistence type="predicted"/>
<comment type="caution">
    <text evidence="1">The sequence shown here is derived from an EMBL/GenBank/DDBJ whole genome shotgun (WGS) entry which is preliminary data.</text>
</comment>
<dbReference type="SUPFAM" id="SSF54719">
    <property type="entry name" value="Fe,Mn superoxide dismutase (SOD), C-terminal domain"/>
    <property type="match status" value="1"/>
</dbReference>
<sequence length="645" mass="70822">MNRDTVDRRILPSPLALVSLASDSFPCVGEEVVLQLDAAEDVSRISALEFAVARHHGVVGCTLEVDGAFGIPWGGVAAEVLDIERSAHGEVRARLRSVCYVRILKADSSCRDHEFRVALSREVSDWSAEEEAQGIEHIRGKVAALESLYKRCSDLQKRSGLVSAGSFCLKPLSRRVEDMRQTLVKSSGALAATLIPREAIGPVVTSHALVATLSALMRTKLLCEPLSLLPRLEALEGSLTKIESILDRHIETRRKSEEGGLANRNGEIKRNYLEATRDYGLLSKQEAGLLPVVRRESVFSEAEVEELLAVAAESVNRCVGGYHREHPNGPWSTWYLHTGGWLRRRLPAIYDRLVEVITEVDRNHWHLLENAPCAERLGTPVPRCIELHTVGPGGALPHPDHVDVGSLWTLDVMLSRPGEDFDGGEFRTLEADGDLKAHEFGFGDAVAFVSHKRHCVAPVTRGRRQVMVIEFWHGEERDCAHRCCQRWGSCRAQLGCEQIQEFYAATVSGNGGAPARDSPIYAMVLAKARDLSGDTCEVGLDDIDVCVQILMQEMRTPTNLTKGGARFDATQKLEDDGRGWTWLSVGEQGGILEVSKSVPYGKTPLLVAKADDVESVFDDLNWEIVSARLAGSHAMLEGMDVVPGA</sequence>
<dbReference type="Proteomes" id="UP001189429">
    <property type="component" value="Unassembled WGS sequence"/>
</dbReference>
<dbReference type="Gene3D" id="2.60.120.620">
    <property type="entry name" value="q2cbj1_9rhob like domain"/>
    <property type="match status" value="1"/>
</dbReference>
<reference evidence="1" key="1">
    <citation type="submission" date="2023-10" db="EMBL/GenBank/DDBJ databases">
        <authorList>
            <person name="Chen Y."/>
            <person name="Shah S."/>
            <person name="Dougan E. K."/>
            <person name="Thang M."/>
            <person name="Chan C."/>
        </authorList>
    </citation>
    <scope>NUCLEOTIDE SEQUENCE [LARGE SCALE GENOMIC DNA]</scope>
</reference>
<protein>
    <recommendedName>
        <fullName evidence="3">Fe2OG dioxygenase domain-containing protein</fullName>
    </recommendedName>
</protein>
<gene>
    <name evidence="1" type="ORF">PCOR1329_LOCUS59814</name>
</gene>
<keyword evidence="2" id="KW-1185">Reference proteome</keyword>
<dbReference type="EMBL" id="CAUYUJ010017471">
    <property type="protein sequence ID" value="CAK0875076.1"/>
    <property type="molecule type" value="Genomic_DNA"/>
</dbReference>
<evidence type="ECO:0000313" key="1">
    <source>
        <dbReference type="EMBL" id="CAK0875076.1"/>
    </source>
</evidence>
<evidence type="ECO:0008006" key="3">
    <source>
        <dbReference type="Google" id="ProtNLM"/>
    </source>
</evidence>
<dbReference type="InterPro" id="IPR036314">
    <property type="entry name" value="SOD_C_sf"/>
</dbReference>
<evidence type="ECO:0000313" key="2">
    <source>
        <dbReference type="Proteomes" id="UP001189429"/>
    </source>
</evidence>